<proteinExistence type="predicted"/>
<dbReference type="PANTHER" id="PTHR42085">
    <property type="entry name" value="F-BOX DOMAIN-CONTAINING PROTEIN"/>
    <property type="match status" value="1"/>
</dbReference>
<sequence length="242" mass="27702">MTQPPPEMSAPHTTSPFLTLPAEIRVLIYEFVLPYSMGIHSRDDAQLHIWNNLTKENLSLLAVNKLIRNETCAELYAGTNKNVFNVTVTAFDFKIKVTHWHEGKLRIRDLSSMQIYASRETSLWNGLRSARRWSVAVQLPLTCPKYFNGPKLFFKWLDKTTALIDVKVDGSWKRYKYLSTRHVKLFPNWLAPTTARNLRLAAEGIRKGIGSGGVTGNWDLELREMVRLDSETLLGLDELELV</sequence>
<protein>
    <submittedName>
        <fullName evidence="1">Uncharacterized protein</fullName>
    </submittedName>
</protein>
<evidence type="ECO:0000313" key="2">
    <source>
        <dbReference type="Proteomes" id="UP000447873"/>
    </source>
</evidence>
<organism evidence="1 2">
    <name type="scientific">Venturia inaequalis</name>
    <name type="common">Apple scab fungus</name>
    <dbReference type="NCBI Taxonomy" id="5025"/>
    <lineage>
        <taxon>Eukaryota</taxon>
        <taxon>Fungi</taxon>
        <taxon>Dikarya</taxon>
        <taxon>Ascomycota</taxon>
        <taxon>Pezizomycotina</taxon>
        <taxon>Dothideomycetes</taxon>
        <taxon>Pleosporomycetidae</taxon>
        <taxon>Venturiales</taxon>
        <taxon>Venturiaceae</taxon>
        <taxon>Venturia</taxon>
    </lineage>
</organism>
<name>A0A8H3U4U3_VENIN</name>
<accession>A0A8H3U4U3</accession>
<evidence type="ECO:0000313" key="1">
    <source>
        <dbReference type="EMBL" id="KAE9963193.1"/>
    </source>
</evidence>
<dbReference type="Proteomes" id="UP000447873">
    <property type="component" value="Unassembled WGS sequence"/>
</dbReference>
<dbReference type="AlphaFoldDB" id="A0A8H3U4U3"/>
<gene>
    <name evidence="1" type="ORF">EG328_011592</name>
</gene>
<dbReference type="PANTHER" id="PTHR42085:SF1">
    <property type="entry name" value="F-BOX DOMAIN-CONTAINING PROTEIN"/>
    <property type="match status" value="1"/>
</dbReference>
<dbReference type="EMBL" id="WNWS01000889">
    <property type="protein sequence ID" value="KAE9963193.1"/>
    <property type="molecule type" value="Genomic_DNA"/>
</dbReference>
<comment type="caution">
    <text evidence="1">The sequence shown here is derived from an EMBL/GenBank/DDBJ whole genome shotgun (WGS) entry which is preliminary data.</text>
</comment>
<dbReference type="InterPro" id="IPR038883">
    <property type="entry name" value="AN11006-like"/>
</dbReference>
<reference evidence="1 2" key="1">
    <citation type="submission" date="2018-12" db="EMBL/GenBank/DDBJ databases">
        <title>Venturia inaequalis Genome Resource.</title>
        <authorList>
            <person name="Lichtner F.J."/>
        </authorList>
    </citation>
    <scope>NUCLEOTIDE SEQUENCE [LARGE SCALE GENOMIC DNA]</scope>
    <source>
        <strain evidence="1 2">120213</strain>
    </source>
</reference>